<dbReference type="InterPro" id="IPR001375">
    <property type="entry name" value="Peptidase_S9_cat"/>
</dbReference>
<dbReference type="Gene3D" id="2.120.10.30">
    <property type="entry name" value="TolB, C-terminal domain"/>
    <property type="match status" value="2"/>
</dbReference>
<dbReference type="SUPFAM" id="SSF53474">
    <property type="entry name" value="alpha/beta-Hydrolases"/>
    <property type="match status" value="1"/>
</dbReference>
<accession>A0A8J3IDV5</accession>
<dbReference type="EMBL" id="BNJF01000007">
    <property type="protein sequence ID" value="GHO50194.1"/>
    <property type="molecule type" value="Genomic_DNA"/>
</dbReference>
<dbReference type="GO" id="GO:0004252">
    <property type="term" value="F:serine-type endopeptidase activity"/>
    <property type="evidence" value="ECO:0007669"/>
    <property type="project" value="InterPro"/>
</dbReference>
<evidence type="ECO:0000313" key="9">
    <source>
        <dbReference type="Proteomes" id="UP000612362"/>
    </source>
</evidence>
<evidence type="ECO:0000313" key="8">
    <source>
        <dbReference type="EMBL" id="GHO50194.1"/>
    </source>
</evidence>
<dbReference type="InterPro" id="IPR002471">
    <property type="entry name" value="Pept_S9_AS"/>
</dbReference>
<dbReference type="InterPro" id="IPR011042">
    <property type="entry name" value="6-blade_b-propeller_TolB-like"/>
</dbReference>
<dbReference type="RefSeq" id="WP_220199250.1">
    <property type="nucleotide sequence ID" value="NZ_BNJF01000007.1"/>
</dbReference>
<keyword evidence="2" id="KW-0720">Serine protease</keyword>
<keyword evidence="9" id="KW-1185">Reference proteome</keyword>
<dbReference type="Gene3D" id="3.40.50.1820">
    <property type="entry name" value="alpha/beta hydrolase"/>
    <property type="match status" value="1"/>
</dbReference>
<dbReference type="InterPro" id="IPR002470">
    <property type="entry name" value="Peptidase_S9A"/>
</dbReference>
<dbReference type="InterPro" id="IPR011659">
    <property type="entry name" value="WD40"/>
</dbReference>
<organism evidence="8 9">
    <name type="scientific">Ktedonospora formicarum</name>
    <dbReference type="NCBI Taxonomy" id="2778364"/>
    <lineage>
        <taxon>Bacteria</taxon>
        <taxon>Bacillati</taxon>
        <taxon>Chloroflexota</taxon>
        <taxon>Ktedonobacteria</taxon>
        <taxon>Ktedonobacterales</taxon>
        <taxon>Ktedonobacteraceae</taxon>
        <taxon>Ktedonospora</taxon>
    </lineage>
</organism>
<evidence type="ECO:0000256" key="2">
    <source>
        <dbReference type="ARBA" id="ARBA00022825"/>
    </source>
</evidence>
<proteinExistence type="predicted"/>
<protein>
    <recommendedName>
        <fullName evidence="5">Acyl-peptide hydrolase</fullName>
    </recommendedName>
    <alternativeName>
        <fullName evidence="4">Acylaminoacyl-peptidase</fullName>
    </alternativeName>
</protein>
<dbReference type="SUPFAM" id="SSF82171">
    <property type="entry name" value="DPP6 N-terminal domain-like"/>
    <property type="match status" value="1"/>
</dbReference>
<evidence type="ECO:0000256" key="6">
    <source>
        <dbReference type="ARBA" id="ARBA00045885"/>
    </source>
</evidence>
<dbReference type="AlphaFoldDB" id="A0A8J3IDV5"/>
<dbReference type="PANTHER" id="PTHR42776:SF27">
    <property type="entry name" value="DIPEPTIDYL PEPTIDASE FAMILY MEMBER 6"/>
    <property type="match status" value="1"/>
</dbReference>
<name>A0A8J3IDV5_9CHLR</name>
<evidence type="ECO:0000256" key="1">
    <source>
        <dbReference type="ARBA" id="ARBA00022801"/>
    </source>
</evidence>
<reference evidence="8" key="1">
    <citation type="submission" date="2020-10" db="EMBL/GenBank/DDBJ databases">
        <title>Taxonomic study of unclassified bacteria belonging to the class Ktedonobacteria.</title>
        <authorList>
            <person name="Yabe S."/>
            <person name="Wang C.M."/>
            <person name="Zheng Y."/>
            <person name="Sakai Y."/>
            <person name="Cavaletti L."/>
            <person name="Monciardini P."/>
            <person name="Donadio S."/>
        </authorList>
    </citation>
    <scope>NUCLEOTIDE SEQUENCE</scope>
    <source>
        <strain evidence="8">SOSP1-1</strain>
    </source>
</reference>
<keyword evidence="3" id="KW-0007">Acetylation</keyword>
<comment type="caution">
    <text evidence="8">The sequence shown here is derived from an EMBL/GenBank/DDBJ whole genome shotgun (WGS) entry which is preliminary data.</text>
</comment>
<dbReference type="Pfam" id="PF07676">
    <property type="entry name" value="PD40"/>
    <property type="match status" value="1"/>
</dbReference>
<dbReference type="PRINTS" id="PR00862">
    <property type="entry name" value="PROLIGOPTASE"/>
</dbReference>
<feature type="domain" description="Peptidase S9 prolyl oligopeptidase catalytic" evidence="7">
    <location>
        <begin position="407"/>
        <end position="610"/>
    </location>
</feature>
<dbReference type="PANTHER" id="PTHR42776">
    <property type="entry name" value="SERINE PEPTIDASE S9 FAMILY MEMBER"/>
    <property type="match status" value="1"/>
</dbReference>
<comment type="function">
    <text evidence="6">This enzyme catalyzes the hydrolysis of the N-terminal peptide bond of an N-acetylated peptide to generate an N-acetylated amino acid and a peptide with a free N-terminus. It preferentially cleaves off Ac-Ala, Ac-Met and Ac-Ser. Also, involved in the degradation of oxidized and glycated proteins.</text>
</comment>
<gene>
    <name evidence="8" type="ORF">KSX_83570</name>
</gene>
<dbReference type="Proteomes" id="UP000612362">
    <property type="component" value="Unassembled WGS sequence"/>
</dbReference>
<keyword evidence="2" id="KW-0645">Protease</keyword>
<evidence type="ECO:0000256" key="3">
    <source>
        <dbReference type="ARBA" id="ARBA00022990"/>
    </source>
</evidence>
<evidence type="ECO:0000256" key="5">
    <source>
        <dbReference type="ARBA" id="ARBA00032596"/>
    </source>
</evidence>
<evidence type="ECO:0000256" key="4">
    <source>
        <dbReference type="ARBA" id="ARBA00032284"/>
    </source>
</evidence>
<dbReference type="GO" id="GO:0006508">
    <property type="term" value="P:proteolysis"/>
    <property type="evidence" value="ECO:0007669"/>
    <property type="project" value="InterPro"/>
</dbReference>
<dbReference type="InterPro" id="IPR029058">
    <property type="entry name" value="AB_hydrolase_fold"/>
</dbReference>
<keyword evidence="1" id="KW-0378">Hydrolase</keyword>
<dbReference type="Pfam" id="PF00326">
    <property type="entry name" value="Peptidase_S9"/>
    <property type="match status" value="1"/>
</dbReference>
<evidence type="ECO:0000259" key="7">
    <source>
        <dbReference type="Pfam" id="PF00326"/>
    </source>
</evidence>
<dbReference type="PROSITE" id="PS00708">
    <property type="entry name" value="PRO_ENDOPEP_SER"/>
    <property type="match status" value="1"/>
</dbReference>
<sequence length="611" mass="68113">MTKELYGFEQYLNVRAATGASISPDGQRLSFLTDITGVAEAWCVSIDQRGSQEPSWPEQLTFRSERVASATFAPHEDVLLVTGDIGGNERAQLFLLRLDDPRLQALTNKPEVMHAFGGWSPDGERIVYGSNERDARFFDVYEMNIRNGERRLLLQQDGSNMPLRYSPDGTQILVSRLESESRNKLILIDIATGEARDLTPGNYSGFAAHRYPFWSTDCKGLYLVSNREREFLSLAYLDLETTELSYLSDLSWDIEALAVTKDGAKMATVINEDGISRIELFDVTQGWEQRRPLLAPTLPTKSVVPGLTWSNSGEKLAITLSCADEPTDIWVWDLDGGHIQRATLSSSGGIPRETFVNPSLVRYPTFDGRDIPAFLYLPKDAPKDLPVVISVHGGPESQERPIFNPIYQYLLARGYAVLATNVRGSTGYGATYQSLDDVRKRMDSVADLQAAAMWLRESGIADPKRIAIYGGSYGGFMVLSAITTYPELWAAAVDIVGIANFVTFLENTGPWRRRWREAEYGSLEADREFLERISPIHSVDKITAPLFVVHGANDPRVPVGETEQIVSALKDQGVPVEHLVFSDEGHGLIKRVNRLKAYPSIVRFLDIHLKS</sequence>